<evidence type="ECO:0000256" key="6">
    <source>
        <dbReference type="ARBA" id="ARBA00023015"/>
    </source>
</evidence>
<evidence type="ECO:0000259" key="13">
    <source>
        <dbReference type="PROSITE" id="PS50157"/>
    </source>
</evidence>
<feature type="compositionally biased region" description="Low complexity" evidence="11">
    <location>
        <begin position="424"/>
        <end position="434"/>
    </location>
</feature>
<dbReference type="GO" id="GO:0000978">
    <property type="term" value="F:RNA polymerase II cis-regulatory region sequence-specific DNA binding"/>
    <property type="evidence" value="ECO:0007669"/>
    <property type="project" value="TreeGrafter"/>
</dbReference>
<evidence type="ECO:0000313" key="14">
    <source>
        <dbReference type="Proteomes" id="UP001318040"/>
    </source>
</evidence>
<keyword evidence="4 10" id="KW-0863">Zinc-finger</keyword>
<keyword evidence="9" id="KW-0539">Nucleus</keyword>
<feature type="domain" description="BTB" evidence="12">
    <location>
        <begin position="34"/>
        <end position="100"/>
    </location>
</feature>
<dbReference type="SUPFAM" id="SSF57667">
    <property type="entry name" value="beta-beta-alpha zinc fingers"/>
    <property type="match status" value="3"/>
</dbReference>
<dbReference type="InterPro" id="IPR011333">
    <property type="entry name" value="SKP1/BTB/POZ_sf"/>
</dbReference>
<keyword evidence="7" id="KW-0238">DNA-binding</keyword>
<accession>A0AAJ7U6X7</accession>
<evidence type="ECO:0000256" key="1">
    <source>
        <dbReference type="ARBA" id="ARBA00004123"/>
    </source>
</evidence>
<sequence>MAENAEDDVNLLSTKQLSTLLQELWELRERGSFCDVVVEVQSRRYLAHKAVLSSTSGYFRSLFLGAPCSSMGPFVVDFVSMGTFEQVLGYVYRGDVTVSRADVRPLRRAARKLELRCLVEACEPYVGCGGEDDDNDVDVPAFHGGKNKGNCDFNGRDNDSFDIENDFSDAATDAAAAAGWNREKERRAEEERDAGDAGGGASPAHAIKREPLWDLPVEGHAWPVKVEVPDGQSDCLHADARTGDAPVVSGGPDGRWHRVPQEAALGPEPAAVAPSSERALLEKCHRRIRGAGVTPCGAAPERVRRGACGEPMDAGVPLARERSRSRLDLERLECHLCGARFAYVSEAVEHALVHMGVPVTACAHCGRRFASERPVGVHASGRYCENCVAAACSALATPRMRAHAVRRGARSAEERALHVERAASPAAAGFAPRPKTTDEVSAAERSDKEPVPCRPCDLVLCSADERKEHEEMCGQEHFMCRPCERTFRTAYSLWRHRQKVHHDSETFAFLSEGRAAQSLSLPEAAAEAEREESGDAAATYAASDSDIAVHSSPLRAVYLASTSAAKLAAYSLLLSLPDAEAARSLQSKDVKVEYQDTDANFVTVEVNSNEGDDSGDDHNDDFQESQVGSAILSSAGSPAVKSGAEIGEDKTKPQHKRVYGLANAEEELAHASCRKPRLVRLNPVSPPPPPRLRRDGAAKARQLKVWAVRADRRITPLVTAATTTAAAAAADAESPPRPEPSVVAAAQDVDLPHTCTKCGVVFSLLQDLERHQEMFCEVKAFNCHDCDKSFRTNFRLWSHRQSSHWDGDAASDSHSG</sequence>
<keyword evidence="5" id="KW-0862">Zinc</keyword>
<feature type="domain" description="C2H2-type" evidence="13">
    <location>
        <begin position="332"/>
        <end position="356"/>
    </location>
</feature>
<dbReference type="PROSITE" id="PS50097">
    <property type="entry name" value="BTB"/>
    <property type="match status" value="1"/>
</dbReference>
<keyword evidence="14" id="KW-1185">Reference proteome</keyword>
<reference evidence="15 16" key="1">
    <citation type="submission" date="2025-04" db="UniProtKB">
        <authorList>
            <consortium name="RefSeq"/>
        </authorList>
    </citation>
    <scope>IDENTIFICATION</scope>
    <source>
        <tissue evidence="15 16">Sperm</tissue>
    </source>
</reference>
<protein>
    <submittedName>
        <fullName evidence="15 16">Zinc finger and BTB domain-containing protein 21</fullName>
    </submittedName>
</protein>
<comment type="subcellular location">
    <subcellularLocation>
        <location evidence="1">Nucleus</location>
    </subcellularLocation>
</comment>
<keyword evidence="2" id="KW-0479">Metal-binding</keyword>
<feature type="domain" description="C2H2-type" evidence="13">
    <location>
        <begin position="478"/>
        <end position="506"/>
    </location>
</feature>
<dbReference type="SMART" id="SM00355">
    <property type="entry name" value="ZnF_C2H2"/>
    <property type="match status" value="4"/>
</dbReference>
<feature type="domain" description="C2H2-type" evidence="13">
    <location>
        <begin position="781"/>
        <end position="804"/>
    </location>
</feature>
<evidence type="ECO:0000256" key="8">
    <source>
        <dbReference type="ARBA" id="ARBA00023163"/>
    </source>
</evidence>
<dbReference type="GO" id="GO:0005634">
    <property type="term" value="C:nucleus"/>
    <property type="evidence" value="ECO:0007669"/>
    <property type="project" value="UniProtKB-SubCell"/>
</dbReference>
<dbReference type="InterPro" id="IPR000210">
    <property type="entry name" value="BTB/POZ_dom"/>
</dbReference>
<keyword evidence="3" id="KW-0677">Repeat</keyword>
<dbReference type="Pfam" id="PF00651">
    <property type="entry name" value="BTB"/>
    <property type="match status" value="1"/>
</dbReference>
<evidence type="ECO:0000256" key="9">
    <source>
        <dbReference type="ARBA" id="ARBA00023242"/>
    </source>
</evidence>
<dbReference type="SMART" id="SM00225">
    <property type="entry name" value="BTB"/>
    <property type="match status" value="1"/>
</dbReference>
<dbReference type="Gene3D" id="3.30.710.10">
    <property type="entry name" value="Potassium Channel Kv1.1, Chain A"/>
    <property type="match status" value="1"/>
</dbReference>
<evidence type="ECO:0000256" key="5">
    <source>
        <dbReference type="ARBA" id="ARBA00022833"/>
    </source>
</evidence>
<feature type="compositionally biased region" description="Basic and acidic residues" evidence="11">
    <location>
        <begin position="181"/>
        <end position="190"/>
    </location>
</feature>
<dbReference type="GO" id="GO:0008270">
    <property type="term" value="F:zinc ion binding"/>
    <property type="evidence" value="ECO:0007669"/>
    <property type="project" value="UniProtKB-KW"/>
</dbReference>
<gene>
    <name evidence="15 16 17" type="primary">ZBTB21</name>
</gene>
<evidence type="ECO:0000256" key="11">
    <source>
        <dbReference type="SAM" id="MobiDB-lite"/>
    </source>
</evidence>
<feature type="compositionally biased region" description="Basic and acidic residues" evidence="11">
    <location>
        <begin position="435"/>
        <end position="448"/>
    </location>
</feature>
<dbReference type="RefSeq" id="XP_032830859.1">
    <property type="nucleotide sequence ID" value="XM_032974968.1"/>
</dbReference>
<dbReference type="Proteomes" id="UP001318040">
    <property type="component" value="Chromosome 55"/>
</dbReference>
<proteinExistence type="predicted"/>
<dbReference type="PANTHER" id="PTHR46105">
    <property type="entry name" value="AGAP004733-PA"/>
    <property type="match status" value="1"/>
</dbReference>
<dbReference type="SUPFAM" id="SSF54695">
    <property type="entry name" value="POZ domain"/>
    <property type="match status" value="1"/>
</dbReference>
<dbReference type="Pfam" id="PF00096">
    <property type="entry name" value="zf-C2H2"/>
    <property type="match status" value="1"/>
</dbReference>
<evidence type="ECO:0000313" key="17">
    <source>
        <dbReference type="RefSeq" id="XP_032830860.1"/>
    </source>
</evidence>
<evidence type="ECO:0000256" key="7">
    <source>
        <dbReference type="ARBA" id="ARBA00023125"/>
    </source>
</evidence>
<keyword evidence="8" id="KW-0804">Transcription</keyword>
<dbReference type="GO" id="GO:0000981">
    <property type="term" value="F:DNA-binding transcription factor activity, RNA polymerase II-specific"/>
    <property type="evidence" value="ECO:0007669"/>
    <property type="project" value="TreeGrafter"/>
</dbReference>
<dbReference type="RefSeq" id="XP_032830860.1">
    <property type="nucleotide sequence ID" value="XM_032974969.1"/>
</dbReference>
<organism evidence="14 16">
    <name type="scientific">Petromyzon marinus</name>
    <name type="common">Sea lamprey</name>
    <dbReference type="NCBI Taxonomy" id="7757"/>
    <lineage>
        <taxon>Eukaryota</taxon>
        <taxon>Metazoa</taxon>
        <taxon>Chordata</taxon>
        <taxon>Craniata</taxon>
        <taxon>Vertebrata</taxon>
        <taxon>Cyclostomata</taxon>
        <taxon>Hyperoartia</taxon>
        <taxon>Petromyzontiformes</taxon>
        <taxon>Petromyzontidae</taxon>
        <taxon>Petromyzon</taxon>
    </lineage>
</organism>
<feature type="region of interest" description="Disordered" evidence="11">
    <location>
        <begin position="679"/>
        <end position="698"/>
    </location>
</feature>
<feature type="region of interest" description="Disordered" evidence="11">
    <location>
        <begin position="633"/>
        <end position="655"/>
    </location>
</feature>
<dbReference type="AlphaFoldDB" id="A0AAJ7U6X7"/>
<evidence type="ECO:0000256" key="3">
    <source>
        <dbReference type="ARBA" id="ARBA00022737"/>
    </source>
</evidence>
<evidence type="ECO:0000313" key="15">
    <source>
        <dbReference type="RefSeq" id="XP_032830858.1"/>
    </source>
</evidence>
<evidence type="ECO:0000256" key="10">
    <source>
        <dbReference type="PROSITE-ProRule" id="PRU00042"/>
    </source>
</evidence>
<dbReference type="InterPro" id="IPR013087">
    <property type="entry name" value="Znf_C2H2_type"/>
</dbReference>
<dbReference type="Gene3D" id="3.30.160.60">
    <property type="entry name" value="Classic Zinc Finger"/>
    <property type="match status" value="3"/>
</dbReference>
<dbReference type="PROSITE" id="PS50157">
    <property type="entry name" value="ZINC_FINGER_C2H2_2"/>
    <property type="match status" value="3"/>
</dbReference>
<dbReference type="PANTHER" id="PTHR46105:SF5">
    <property type="entry name" value="ZINC FINGER AND BTB DOMAIN-CONTAINING PROTEIN 44 ISOFORM X1"/>
    <property type="match status" value="1"/>
</dbReference>
<keyword evidence="6" id="KW-0805">Transcription regulation</keyword>
<dbReference type="PROSITE" id="PS00028">
    <property type="entry name" value="ZINC_FINGER_C2H2_1"/>
    <property type="match status" value="3"/>
</dbReference>
<evidence type="ECO:0000256" key="2">
    <source>
        <dbReference type="ARBA" id="ARBA00022723"/>
    </source>
</evidence>
<evidence type="ECO:0000313" key="16">
    <source>
        <dbReference type="RefSeq" id="XP_032830859.1"/>
    </source>
</evidence>
<feature type="region of interest" description="Disordered" evidence="11">
    <location>
        <begin position="424"/>
        <end position="448"/>
    </location>
</feature>
<dbReference type="CDD" id="cd18186">
    <property type="entry name" value="BTB_POZ_ZBTB_KLHL-like"/>
    <property type="match status" value="1"/>
</dbReference>
<dbReference type="InterPro" id="IPR050457">
    <property type="entry name" value="ZnFinger_BTB_dom_contain"/>
</dbReference>
<name>A0AAJ7U6X7_PETMA</name>
<feature type="region of interest" description="Disordered" evidence="11">
    <location>
        <begin position="174"/>
        <end position="205"/>
    </location>
</feature>
<dbReference type="RefSeq" id="XP_032830858.1">
    <property type="nucleotide sequence ID" value="XM_032974967.1"/>
</dbReference>
<evidence type="ECO:0000256" key="4">
    <source>
        <dbReference type="ARBA" id="ARBA00022771"/>
    </source>
</evidence>
<dbReference type="KEGG" id="pmrn:116954448"/>
<dbReference type="InterPro" id="IPR036236">
    <property type="entry name" value="Znf_C2H2_sf"/>
</dbReference>
<evidence type="ECO:0000259" key="12">
    <source>
        <dbReference type="PROSITE" id="PS50097"/>
    </source>
</evidence>